<dbReference type="Gene3D" id="3.40.1410.10">
    <property type="entry name" value="Chorismate lyase-like"/>
    <property type="match status" value="1"/>
</dbReference>
<dbReference type="InterPro" id="IPR028978">
    <property type="entry name" value="Chorismate_lyase_/UTRA_dom_sf"/>
</dbReference>
<dbReference type="PRINTS" id="PR00035">
    <property type="entry name" value="HTHGNTR"/>
</dbReference>
<dbReference type="PANTHER" id="PTHR44846">
    <property type="entry name" value="MANNOSYL-D-GLYCERATE TRANSPORT/METABOLISM SYSTEM REPRESSOR MNGR-RELATED"/>
    <property type="match status" value="1"/>
</dbReference>
<dbReference type="SMART" id="SM00866">
    <property type="entry name" value="UTRA"/>
    <property type="match status" value="1"/>
</dbReference>
<dbReference type="GO" id="GO:0045892">
    <property type="term" value="P:negative regulation of DNA-templated transcription"/>
    <property type="evidence" value="ECO:0007669"/>
    <property type="project" value="TreeGrafter"/>
</dbReference>
<dbReference type="AlphaFoldDB" id="A0A0V8GHX5"/>
<evidence type="ECO:0000259" key="6">
    <source>
        <dbReference type="PROSITE" id="PS50949"/>
    </source>
</evidence>
<evidence type="ECO:0000256" key="1">
    <source>
        <dbReference type="ARBA" id="ARBA00022491"/>
    </source>
</evidence>
<sequence>MPKYLNIYHELAQRIQEGTLPAETKLPSETELMHEFEASRGTVRKAIDALQEKGFVRKHQGKGVFVLSQEAIEFQFNGIVSFSEAHRRMGRHTVETDVLSCDVLSASAELASLLHVAQGTDVTRIERIRQIDGERVIRDINHFVTALVPGLTTDIARGSIYQYIEETLGRQISYAKRKIEARPATREDQERLDLHDMTHVIVVTNDTYFYEGQHFERTESRHRLDKFQFTDIARR</sequence>
<keyword evidence="4" id="KW-0804">Transcription</keyword>
<accession>A0A0V8GHX5</accession>
<dbReference type="Proteomes" id="UP000053797">
    <property type="component" value="Unassembled WGS sequence"/>
</dbReference>
<dbReference type="InterPro" id="IPR000524">
    <property type="entry name" value="Tscrpt_reg_HTH_GntR"/>
</dbReference>
<dbReference type="InterPro" id="IPR012770">
    <property type="entry name" value="TreR"/>
</dbReference>
<keyword evidence="1" id="KW-0678">Repressor</keyword>
<comment type="caution">
    <text evidence="7">The sequence shown here is derived from an EMBL/GenBank/DDBJ whole genome shotgun (WGS) entry which is preliminary data.</text>
</comment>
<dbReference type="InterPro" id="IPR011663">
    <property type="entry name" value="UTRA"/>
</dbReference>
<dbReference type="PANTHER" id="PTHR44846:SF12">
    <property type="entry name" value="HTH-TYPE TRANSCRIPTIONAL REGULATOR TRER"/>
    <property type="match status" value="1"/>
</dbReference>
<evidence type="ECO:0000313" key="7">
    <source>
        <dbReference type="EMBL" id="KSU49870.1"/>
    </source>
</evidence>
<dbReference type="SMART" id="SM00345">
    <property type="entry name" value="HTH_GNTR"/>
    <property type="match status" value="1"/>
</dbReference>
<proteinExistence type="predicted"/>
<keyword evidence="2" id="KW-0805">Transcription regulation</keyword>
<keyword evidence="3" id="KW-0238">DNA-binding</keyword>
<dbReference type="NCBIfam" id="TIGR02404">
    <property type="entry name" value="trehalos_R_Bsub"/>
    <property type="match status" value="1"/>
</dbReference>
<dbReference type="RefSeq" id="WP_058264520.1">
    <property type="nucleotide sequence ID" value="NZ_FMYN01000001.1"/>
</dbReference>
<feature type="domain" description="HTH gntR-type" evidence="6">
    <location>
        <begin position="1"/>
        <end position="69"/>
    </location>
</feature>
<dbReference type="Pfam" id="PF07702">
    <property type="entry name" value="UTRA"/>
    <property type="match status" value="1"/>
</dbReference>
<dbReference type="Gene3D" id="1.10.10.10">
    <property type="entry name" value="Winged helix-like DNA-binding domain superfamily/Winged helix DNA-binding domain"/>
    <property type="match status" value="1"/>
</dbReference>
<evidence type="ECO:0000256" key="3">
    <source>
        <dbReference type="ARBA" id="ARBA00023125"/>
    </source>
</evidence>
<evidence type="ECO:0000256" key="2">
    <source>
        <dbReference type="ARBA" id="ARBA00023015"/>
    </source>
</evidence>
<dbReference type="InterPro" id="IPR050679">
    <property type="entry name" value="Bact_HTH_transcr_reg"/>
</dbReference>
<dbReference type="InterPro" id="IPR036388">
    <property type="entry name" value="WH-like_DNA-bd_sf"/>
</dbReference>
<dbReference type="GO" id="GO:0003677">
    <property type="term" value="F:DNA binding"/>
    <property type="evidence" value="ECO:0007669"/>
    <property type="project" value="UniProtKB-UniRule"/>
</dbReference>
<name>A0A0V8GHX5_9BACL</name>
<dbReference type="EMBL" id="LNQL01000001">
    <property type="protein sequence ID" value="KSU49870.1"/>
    <property type="molecule type" value="Genomic_DNA"/>
</dbReference>
<evidence type="ECO:0000256" key="4">
    <source>
        <dbReference type="ARBA" id="ARBA00023163"/>
    </source>
</evidence>
<evidence type="ECO:0000256" key="5">
    <source>
        <dbReference type="NCBIfam" id="TIGR02404"/>
    </source>
</evidence>
<evidence type="ECO:0000313" key="8">
    <source>
        <dbReference type="Proteomes" id="UP000053797"/>
    </source>
</evidence>
<dbReference type="FunFam" id="3.40.1410.10:FF:000008">
    <property type="entry name" value="Transcriptional regulator, GntR family"/>
    <property type="match status" value="1"/>
</dbReference>
<dbReference type="SUPFAM" id="SSF46785">
    <property type="entry name" value="Winged helix' DNA-binding domain"/>
    <property type="match status" value="1"/>
</dbReference>
<gene>
    <name evidence="7" type="ORF">AS033_00450</name>
</gene>
<reference evidence="7 8" key="1">
    <citation type="journal article" date="2015" name="Int. J. Syst. Evol. Microbiol.">
        <title>Exiguobacterium enclense sp. nov., isolated from sediment.</title>
        <authorList>
            <person name="Dastager S.G."/>
            <person name="Mawlankar R."/>
            <person name="Sonalkar V.V."/>
            <person name="Thorat M.N."/>
            <person name="Mual P."/>
            <person name="Verma A."/>
            <person name="Krishnamurthi S."/>
            <person name="Tang S.K."/>
            <person name="Li W.J."/>
        </authorList>
    </citation>
    <scope>NUCLEOTIDE SEQUENCE [LARGE SCALE GENOMIC DNA]</scope>
    <source>
        <strain evidence="7 8">NIO-1109</strain>
    </source>
</reference>
<dbReference type="InterPro" id="IPR036390">
    <property type="entry name" value="WH_DNA-bd_sf"/>
</dbReference>
<dbReference type="CDD" id="cd07377">
    <property type="entry name" value="WHTH_GntR"/>
    <property type="match status" value="1"/>
</dbReference>
<dbReference type="SUPFAM" id="SSF64288">
    <property type="entry name" value="Chorismate lyase-like"/>
    <property type="match status" value="1"/>
</dbReference>
<organism evidence="7 8">
    <name type="scientific">Exiguobacterium indicum</name>
    <dbReference type="NCBI Taxonomy" id="296995"/>
    <lineage>
        <taxon>Bacteria</taxon>
        <taxon>Bacillati</taxon>
        <taxon>Bacillota</taxon>
        <taxon>Bacilli</taxon>
        <taxon>Bacillales</taxon>
        <taxon>Bacillales Family XII. Incertae Sedis</taxon>
        <taxon>Exiguobacterium</taxon>
    </lineage>
</organism>
<dbReference type="GO" id="GO:0003700">
    <property type="term" value="F:DNA-binding transcription factor activity"/>
    <property type="evidence" value="ECO:0007669"/>
    <property type="project" value="UniProtKB-UniRule"/>
</dbReference>
<dbReference type="OrthoDB" id="9816541at2"/>
<dbReference type="Pfam" id="PF00392">
    <property type="entry name" value="GntR"/>
    <property type="match status" value="1"/>
</dbReference>
<dbReference type="PROSITE" id="PS50949">
    <property type="entry name" value="HTH_GNTR"/>
    <property type="match status" value="1"/>
</dbReference>
<protein>
    <recommendedName>
        <fullName evidence="5">Trehalose operon repressor</fullName>
    </recommendedName>
</protein>